<organism evidence="2">
    <name type="scientific">marine metagenome</name>
    <dbReference type="NCBI Taxonomy" id="408172"/>
    <lineage>
        <taxon>unclassified sequences</taxon>
        <taxon>metagenomes</taxon>
        <taxon>ecological metagenomes</taxon>
    </lineage>
</organism>
<feature type="transmembrane region" description="Helical" evidence="1">
    <location>
        <begin position="6"/>
        <end position="39"/>
    </location>
</feature>
<keyword evidence="1" id="KW-0812">Transmembrane</keyword>
<proteinExistence type="predicted"/>
<reference evidence="2" key="1">
    <citation type="submission" date="2018-05" db="EMBL/GenBank/DDBJ databases">
        <authorList>
            <person name="Lanie J.A."/>
            <person name="Ng W.-L."/>
            <person name="Kazmierczak K.M."/>
            <person name="Andrzejewski T.M."/>
            <person name="Davidsen T.M."/>
            <person name="Wayne K.J."/>
            <person name="Tettelin H."/>
            <person name="Glass J.I."/>
            <person name="Rusch D."/>
            <person name="Podicherti R."/>
            <person name="Tsui H.-C.T."/>
            <person name="Winkler M.E."/>
        </authorList>
    </citation>
    <scope>NUCLEOTIDE SEQUENCE</scope>
</reference>
<evidence type="ECO:0000313" key="2">
    <source>
        <dbReference type="EMBL" id="SVE26647.1"/>
    </source>
</evidence>
<dbReference type="EMBL" id="UINC01205461">
    <property type="protein sequence ID" value="SVE26647.1"/>
    <property type="molecule type" value="Genomic_DNA"/>
</dbReference>
<dbReference type="AlphaFoldDB" id="A0A383C2I8"/>
<name>A0A383C2I8_9ZZZZ</name>
<accession>A0A383C2I8</accession>
<protein>
    <submittedName>
        <fullName evidence="2">Uncharacterized protein</fullName>
    </submittedName>
</protein>
<feature type="non-terminal residue" evidence="2">
    <location>
        <position position="117"/>
    </location>
</feature>
<keyword evidence="1" id="KW-1133">Transmembrane helix</keyword>
<sequence length="117" mass="13049">MPVLVFIIVAFVLIVILSIFGLFMTWIGGIVAIITYLLLSYFIGKLLHKIDDGSGTNDNFINFLKNIISFPPAFLIAVSSPVWDVRNYCASHPDTSGAPAFYESDLNNCIENIWDFV</sequence>
<evidence type="ECO:0000256" key="1">
    <source>
        <dbReference type="SAM" id="Phobius"/>
    </source>
</evidence>
<gene>
    <name evidence="2" type="ORF">METZ01_LOCUS479501</name>
</gene>
<keyword evidence="1" id="KW-0472">Membrane</keyword>